<reference evidence="1 3" key="1">
    <citation type="submission" date="2008-03" db="EMBL/GenBank/DDBJ databases">
        <title>Annotation of Ixodes scapularis.</title>
        <authorList>
            <consortium name="Ixodes scapularis Genome Project Consortium"/>
            <person name="Caler E."/>
            <person name="Hannick L.I."/>
            <person name="Bidwell S."/>
            <person name="Joardar V."/>
            <person name="Thiagarajan M."/>
            <person name="Amedeo P."/>
            <person name="Galinsky K.J."/>
            <person name="Schobel S."/>
            <person name="Inman J."/>
            <person name="Hostetler J."/>
            <person name="Miller J."/>
            <person name="Hammond M."/>
            <person name="Megy K."/>
            <person name="Lawson D."/>
            <person name="Kodira C."/>
            <person name="Sutton G."/>
            <person name="Meyer J."/>
            <person name="Hill C.A."/>
            <person name="Birren B."/>
            <person name="Nene V."/>
            <person name="Collins F."/>
            <person name="Alarcon-Chaidez F."/>
            <person name="Wikel S."/>
            <person name="Strausberg R."/>
        </authorList>
    </citation>
    <scope>NUCLEOTIDE SEQUENCE [LARGE SCALE GENOMIC DNA]</scope>
    <source>
        <strain evidence="3">Wikel</strain>
        <strain evidence="1">Wikel colony</strain>
    </source>
</reference>
<dbReference type="Proteomes" id="UP000001555">
    <property type="component" value="Unassembled WGS sequence"/>
</dbReference>
<dbReference type="PANTHER" id="PTHR33053:SF24">
    <property type="entry name" value="TRANSPOSASE DOMAIN-CONTAINING PROTEIN"/>
    <property type="match status" value="1"/>
</dbReference>
<keyword evidence="3" id="KW-1185">Reference proteome</keyword>
<dbReference type="EMBL" id="ABJB010582614">
    <property type="status" value="NOT_ANNOTATED_CDS"/>
    <property type="molecule type" value="Genomic_DNA"/>
</dbReference>
<evidence type="ECO:0000313" key="2">
    <source>
        <dbReference type="EnsemblMetazoa" id="ISCW024327-PA"/>
    </source>
</evidence>
<sequence length="169" mass="18494">ALHELPRDLVLSFNIDGLPLSKSANLQLWPVQCLIVNFSDQVPFLVGAFAGPSKPASANDFLLPFVMELKNLLENGLIVNGCSVSRSFILCTKGLSGYNGCPKCTCEGSYKEGKIVFLDTSCEMRTDASFRQQQDPDHHKGTSVLVQLPIDTVKDIPLNYMHLVLLGVV</sequence>
<name>B7PNA7_IXOSC</name>
<proteinExistence type="predicted"/>
<dbReference type="PANTHER" id="PTHR33053">
    <property type="entry name" value="PROTEIN, PUTATIVE-RELATED"/>
    <property type="match status" value="1"/>
</dbReference>
<dbReference type="STRING" id="6945.B7PNA7"/>
<dbReference type="InParanoid" id="B7PNA7"/>
<dbReference type="EnsemblMetazoa" id="ISCW024327-RA">
    <property type="protein sequence ID" value="ISCW024327-PA"/>
    <property type="gene ID" value="ISCW024327"/>
</dbReference>
<feature type="non-terminal residue" evidence="1">
    <location>
        <position position="1"/>
    </location>
</feature>
<dbReference type="EMBL" id="ABJB010423605">
    <property type="status" value="NOT_ANNOTATED_CDS"/>
    <property type="molecule type" value="Genomic_DNA"/>
</dbReference>
<dbReference type="PaxDb" id="6945-B7PNA7"/>
<dbReference type="HOGENOM" id="CLU_004416_2_1_1"/>
<dbReference type="EMBL" id="DS751838">
    <property type="protein sequence ID" value="EEC08079.1"/>
    <property type="molecule type" value="Genomic_DNA"/>
</dbReference>
<accession>B7PNA7</accession>
<dbReference type="OrthoDB" id="6508992at2759"/>
<feature type="non-terminal residue" evidence="1">
    <location>
        <position position="169"/>
    </location>
</feature>
<evidence type="ECO:0000313" key="3">
    <source>
        <dbReference type="Proteomes" id="UP000001555"/>
    </source>
</evidence>
<organism>
    <name type="scientific">Ixodes scapularis</name>
    <name type="common">Black-legged tick</name>
    <name type="synonym">Deer tick</name>
    <dbReference type="NCBI Taxonomy" id="6945"/>
    <lineage>
        <taxon>Eukaryota</taxon>
        <taxon>Metazoa</taxon>
        <taxon>Ecdysozoa</taxon>
        <taxon>Arthropoda</taxon>
        <taxon>Chelicerata</taxon>
        <taxon>Arachnida</taxon>
        <taxon>Acari</taxon>
        <taxon>Parasitiformes</taxon>
        <taxon>Ixodida</taxon>
        <taxon>Ixodoidea</taxon>
        <taxon>Ixodidae</taxon>
        <taxon>Ixodinae</taxon>
        <taxon>Ixodes</taxon>
    </lineage>
</organism>
<dbReference type="VEuPathDB" id="VectorBase:ISCW024327"/>
<dbReference type="VEuPathDB" id="VectorBase:ISCI024327"/>
<protein>
    <submittedName>
        <fullName evidence="1 2">Uncharacterized protein</fullName>
    </submittedName>
</protein>
<dbReference type="AlphaFoldDB" id="B7PNA7"/>
<gene>
    <name evidence="1" type="ORF">IscW_ISCW024327</name>
</gene>
<dbReference type="VEuPathDB" id="VectorBase:ISCP_013366"/>
<reference evidence="2" key="2">
    <citation type="submission" date="2020-05" db="UniProtKB">
        <authorList>
            <consortium name="EnsemblMetazoa"/>
        </authorList>
    </citation>
    <scope>IDENTIFICATION</scope>
    <source>
        <strain evidence="2">wikel</strain>
    </source>
</reference>
<evidence type="ECO:0000313" key="1">
    <source>
        <dbReference type="EMBL" id="EEC08079.1"/>
    </source>
</evidence>